<sequence>MTSSTTTALRRLRSRVRTGSGRAARDGAATDTRPFWERKTLRQMTEAEWEGLCDGCGKCCLNKLQDEDTGALAFTNAACKLLDHHSCQCSDYPNRWDTVPECVKLGPSSVGRLAWLPSTCAYRLLSEGHSLPSWHPLLTGDPDSVHRAGISVRGRVICETTVDDLEDHVVDWEDL</sequence>
<evidence type="ECO:0000313" key="2">
    <source>
        <dbReference type="EMBL" id="KAA5603471.1"/>
    </source>
</evidence>
<dbReference type="InterPro" id="IPR005358">
    <property type="entry name" value="Puta_zinc/iron-chelating_dom"/>
</dbReference>
<name>A0A5M6I5H0_9PROT</name>
<dbReference type="NCBIfam" id="NF003507">
    <property type="entry name" value="PRK05170.2-5"/>
    <property type="match status" value="1"/>
</dbReference>
<dbReference type="Pfam" id="PF03692">
    <property type="entry name" value="CxxCxxCC"/>
    <property type="match status" value="1"/>
</dbReference>
<dbReference type="PANTHER" id="PTHR37421:SF1">
    <property type="entry name" value="UPF0260 PROTEIN YCGN"/>
    <property type="match status" value="1"/>
</dbReference>
<comment type="similarity">
    <text evidence="1">Belongs to the UPF0260 family.</text>
</comment>
<proteinExistence type="inferred from homology"/>
<reference evidence="2 3" key="1">
    <citation type="submission" date="2019-09" db="EMBL/GenBank/DDBJ databases">
        <title>Genome sequence of Roseospira marina, one of the more divergent members of the non-sulfur purple photosynthetic bacterial family, the Rhodospirillaceae.</title>
        <authorList>
            <person name="Meyer T."/>
            <person name="Kyndt J."/>
        </authorList>
    </citation>
    <scope>NUCLEOTIDE SEQUENCE [LARGE SCALE GENOMIC DNA]</scope>
    <source>
        <strain evidence="2 3">DSM 15113</strain>
    </source>
</reference>
<protein>
    <recommendedName>
        <fullName evidence="1">UPF0260 protein F1188_19705</fullName>
    </recommendedName>
</protein>
<dbReference type="PIRSF" id="PIRSF006173">
    <property type="entry name" value="UCP006173"/>
    <property type="match status" value="1"/>
</dbReference>
<dbReference type="AlphaFoldDB" id="A0A5M6I5H0"/>
<dbReference type="NCBIfam" id="NF003501">
    <property type="entry name" value="PRK05170.1-5"/>
    <property type="match status" value="1"/>
</dbReference>
<keyword evidence="3" id="KW-1185">Reference proteome</keyword>
<evidence type="ECO:0000256" key="1">
    <source>
        <dbReference type="HAMAP-Rule" id="MF_00676"/>
    </source>
</evidence>
<dbReference type="HAMAP" id="MF_00676">
    <property type="entry name" value="UPF0260"/>
    <property type="match status" value="1"/>
</dbReference>
<dbReference type="RefSeq" id="WP_150064165.1">
    <property type="nucleotide sequence ID" value="NZ_JACHII010000034.1"/>
</dbReference>
<dbReference type="InterPro" id="IPR008228">
    <property type="entry name" value="UCP006173"/>
</dbReference>
<dbReference type="PANTHER" id="PTHR37421">
    <property type="entry name" value="UPF0260 PROTEIN YCGN"/>
    <property type="match status" value="1"/>
</dbReference>
<comment type="caution">
    <text evidence="2">The sequence shown here is derived from an EMBL/GenBank/DDBJ whole genome shotgun (WGS) entry which is preliminary data.</text>
</comment>
<organism evidence="2 3">
    <name type="scientific">Roseospira marina</name>
    <dbReference type="NCBI Taxonomy" id="140057"/>
    <lineage>
        <taxon>Bacteria</taxon>
        <taxon>Pseudomonadati</taxon>
        <taxon>Pseudomonadota</taxon>
        <taxon>Alphaproteobacteria</taxon>
        <taxon>Rhodospirillales</taxon>
        <taxon>Rhodospirillaceae</taxon>
        <taxon>Roseospira</taxon>
    </lineage>
</organism>
<gene>
    <name evidence="2" type="ORF">F1188_19705</name>
</gene>
<dbReference type="Proteomes" id="UP000324065">
    <property type="component" value="Unassembled WGS sequence"/>
</dbReference>
<accession>A0A5M6I5H0</accession>
<evidence type="ECO:0000313" key="3">
    <source>
        <dbReference type="Proteomes" id="UP000324065"/>
    </source>
</evidence>
<dbReference type="EMBL" id="VWPJ01000036">
    <property type="protein sequence ID" value="KAA5603471.1"/>
    <property type="molecule type" value="Genomic_DNA"/>
</dbReference>
<dbReference type="OrthoDB" id="9786855at2"/>